<evidence type="ECO:0000256" key="1">
    <source>
        <dbReference type="SAM" id="Phobius"/>
    </source>
</evidence>
<protein>
    <submittedName>
        <fullName evidence="2">Uncharacterized protein</fullName>
    </submittedName>
</protein>
<evidence type="ECO:0000313" key="2">
    <source>
        <dbReference type="EMBL" id="PEX45926.1"/>
    </source>
</evidence>
<keyword evidence="1" id="KW-0812">Transmembrane</keyword>
<reference evidence="2 3" key="1">
    <citation type="submission" date="2017-09" db="EMBL/GenBank/DDBJ databases">
        <title>Large-scale bioinformatics analysis of Bacillus genomes uncovers conserved roles of natural products in bacterial physiology.</title>
        <authorList>
            <consortium name="Agbiome Team Llc"/>
            <person name="Bleich R.M."/>
            <person name="Kirk G.J."/>
            <person name="Santa Maria K.C."/>
            <person name="Allen S.E."/>
            <person name="Farag S."/>
            <person name="Shank E.A."/>
            <person name="Bowers A."/>
        </authorList>
    </citation>
    <scope>NUCLEOTIDE SEQUENCE [LARGE SCALE GENOMIC DNA]</scope>
    <source>
        <strain evidence="2 3">AFS007900</strain>
    </source>
</reference>
<dbReference type="EMBL" id="NTXF01000036">
    <property type="protein sequence ID" value="PEX45926.1"/>
    <property type="molecule type" value="Genomic_DNA"/>
</dbReference>
<keyword evidence="1" id="KW-0472">Membrane</keyword>
<evidence type="ECO:0000313" key="3">
    <source>
        <dbReference type="Proteomes" id="UP000220502"/>
    </source>
</evidence>
<feature type="transmembrane region" description="Helical" evidence="1">
    <location>
        <begin position="77"/>
        <end position="95"/>
    </location>
</feature>
<feature type="transmembrane region" description="Helical" evidence="1">
    <location>
        <begin position="6"/>
        <end position="24"/>
    </location>
</feature>
<sequence>MKYILTGINVLFSLSILISGLKYFKNTIVTYKNDIELKYSMTRSVYSIAVDSVFICIFILTPNWINNSEVDFLVDVILPSFIIVGGIESIQYLFLNLQSNNKYLILIILGVLNGVFIQ</sequence>
<accession>A0ABD6SG90</accession>
<gene>
    <name evidence="2" type="ORF">CN461_23340</name>
</gene>
<comment type="caution">
    <text evidence="2">The sequence shown here is derived from an EMBL/GenBank/DDBJ whole genome shotgun (WGS) entry which is preliminary data.</text>
</comment>
<dbReference type="AlphaFoldDB" id="A0ABD6SG90"/>
<proteinExistence type="predicted"/>
<feature type="transmembrane region" description="Helical" evidence="1">
    <location>
        <begin position="102"/>
        <end position="117"/>
    </location>
</feature>
<organism evidence="2 3">
    <name type="scientific">Bacillus thuringiensis</name>
    <dbReference type="NCBI Taxonomy" id="1428"/>
    <lineage>
        <taxon>Bacteria</taxon>
        <taxon>Bacillati</taxon>
        <taxon>Bacillota</taxon>
        <taxon>Bacilli</taxon>
        <taxon>Bacillales</taxon>
        <taxon>Bacillaceae</taxon>
        <taxon>Bacillus</taxon>
        <taxon>Bacillus cereus group</taxon>
    </lineage>
</organism>
<feature type="transmembrane region" description="Helical" evidence="1">
    <location>
        <begin position="45"/>
        <end position="65"/>
    </location>
</feature>
<dbReference type="RefSeq" id="WP_044306837.1">
    <property type="nucleotide sequence ID" value="NZ_NTRM01000032.1"/>
</dbReference>
<dbReference type="Proteomes" id="UP000220502">
    <property type="component" value="Unassembled WGS sequence"/>
</dbReference>
<keyword evidence="1" id="KW-1133">Transmembrane helix</keyword>
<name>A0ABD6SG90_BACTU</name>